<dbReference type="GO" id="GO:0016874">
    <property type="term" value="F:ligase activity"/>
    <property type="evidence" value="ECO:0007669"/>
    <property type="project" value="UniProtKB-KW"/>
</dbReference>
<accession>A0A4Z2EFT8</accession>
<reference evidence="1 2" key="1">
    <citation type="submission" date="2019-03" db="EMBL/GenBank/DDBJ databases">
        <title>First draft genome of Liparis tanakae, snailfish: a comprehensive survey of snailfish specific genes.</title>
        <authorList>
            <person name="Kim W."/>
            <person name="Song I."/>
            <person name="Jeong J.-H."/>
            <person name="Kim D."/>
            <person name="Kim S."/>
            <person name="Ryu S."/>
            <person name="Song J.Y."/>
            <person name="Lee S.K."/>
        </authorList>
    </citation>
    <scope>NUCLEOTIDE SEQUENCE [LARGE SCALE GENOMIC DNA]</scope>
    <source>
        <tissue evidence="1">Muscle</tissue>
    </source>
</reference>
<dbReference type="AlphaFoldDB" id="A0A4Z2EFT8"/>
<evidence type="ECO:0000313" key="2">
    <source>
        <dbReference type="Proteomes" id="UP000314294"/>
    </source>
</evidence>
<evidence type="ECO:0000313" key="1">
    <source>
        <dbReference type="EMBL" id="TNN27501.1"/>
    </source>
</evidence>
<protein>
    <submittedName>
        <fullName evidence="1">Ubiquitin-protein ligase E3B</fullName>
    </submittedName>
</protein>
<dbReference type="Proteomes" id="UP000314294">
    <property type="component" value="Unassembled WGS sequence"/>
</dbReference>
<dbReference type="PROSITE" id="PS50096">
    <property type="entry name" value="IQ"/>
    <property type="match status" value="1"/>
</dbReference>
<proteinExistence type="predicted"/>
<dbReference type="InterPro" id="IPR000048">
    <property type="entry name" value="IQ_motif_EF-hand-BS"/>
</dbReference>
<dbReference type="EMBL" id="SRLO01008189">
    <property type="protein sequence ID" value="TNN27501.1"/>
    <property type="molecule type" value="Genomic_DNA"/>
</dbReference>
<sequence length="95" mass="11083">MSSSSIITCMQLSYELCLYHQYTQRVTSVYRVLNASLPGCTMFSVTQSSKSEFLDKARQAREDRKGQKDKENSATHIQALVRRFLCRCRLQRQIR</sequence>
<comment type="caution">
    <text evidence="1">The sequence shown here is derived from an EMBL/GenBank/DDBJ whole genome shotgun (WGS) entry which is preliminary data.</text>
</comment>
<organism evidence="1 2">
    <name type="scientific">Liparis tanakae</name>
    <name type="common">Tanaka's snailfish</name>
    <dbReference type="NCBI Taxonomy" id="230148"/>
    <lineage>
        <taxon>Eukaryota</taxon>
        <taxon>Metazoa</taxon>
        <taxon>Chordata</taxon>
        <taxon>Craniata</taxon>
        <taxon>Vertebrata</taxon>
        <taxon>Euteleostomi</taxon>
        <taxon>Actinopterygii</taxon>
        <taxon>Neopterygii</taxon>
        <taxon>Teleostei</taxon>
        <taxon>Neoteleostei</taxon>
        <taxon>Acanthomorphata</taxon>
        <taxon>Eupercaria</taxon>
        <taxon>Perciformes</taxon>
        <taxon>Cottioidei</taxon>
        <taxon>Cottales</taxon>
        <taxon>Liparidae</taxon>
        <taxon>Liparis</taxon>
    </lineage>
</organism>
<keyword evidence="2" id="KW-1185">Reference proteome</keyword>
<gene>
    <name evidence="1" type="primary">ube3b_1</name>
    <name evidence="1" type="ORF">EYF80_062355</name>
</gene>
<keyword evidence="1" id="KW-0436">Ligase</keyword>
<dbReference type="SMART" id="SM00015">
    <property type="entry name" value="IQ"/>
    <property type="match status" value="1"/>
</dbReference>
<dbReference type="OrthoDB" id="8068875at2759"/>
<name>A0A4Z2EFT8_9TELE</name>